<evidence type="ECO:0000259" key="7">
    <source>
        <dbReference type="PROSITE" id="PS50066"/>
    </source>
</evidence>
<keyword evidence="4" id="KW-0804">Transcription</keyword>
<keyword evidence="2" id="KW-0805">Transcription regulation</keyword>
<evidence type="ECO:0000256" key="6">
    <source>
        <dbReference type="SAM" id="Coils"/>
    </source>
</evidence>
<dbReference type="Proteomes" id="UP000257109">
    <property type="component" value="Unassembled WGS sequence"/>
</dbReference>
<feature type="domain" description="MADS-box" evidence="7">
    <location>
        <begin position="1"/>
        <end position="51"/>
    </location>
</feature>
<dbReference type="PANTHER" id="PTHR11945:SF777">
    <property type="entry name" value="MADS-BOX TRANSCRIPTION FACTOR FAMILY PROTEIN"/>
    <property type="match status" value="1"/>
</dbReference>
<keyword evidence="6" id="KW-0175">Coiled coil</keyword>
<evidence type="ECO:0000313" key="8">
    <source>
        <dbReference type="EMBL" id="RDX88810.1"/>
    </source>
</evidence>
<name>A0A371GE60_MUCPR</name>
<dbReference type="InterPro" id="IPR002100">
    <property type="entry name" value="TF_MADSbox"/>
</dbReference>
<keyword evidence="9" id="KW-1185">Reference proteome</keyword>
<dbReference type="GO" id="GO:0000981">
    <property type="term" value="F:DNA-binding transcription factor activity, RNA polymerase II-specific"/>
    <property type="evidence" value="ECO:0007669"/>
    <property type="project" value="InterPro"/>
</dbReference>
<keyword evidence="5" id="KW-0539">Nucleus</keyword>
<dbReference type="FunFam" id="3.40.1810.10:FF:000018">
    <property type="entry name" value="agamous-like MADS-box protein AGL80"/>
    <property type="match status" value="1"/>
</dbReference>
<dbReference type="SMART" id="SM00432">
    <property type="entry name" value="MADS"/>
    <property type="match status" value="1"/>
</dbReference>
<dbReference type="CDD" id="cd00266">
    <property type="entry name" value="MADS_SRF_like"/>
    <property type="match status" value="1"/>
</dbReference>
<dbReference type="EMBL" id="QJKJ01005835">
    <property type="protein sequence ID" value="RDX88810.1"/>
    <property type="molecule type" value="Genomic_DNA"/>
</dbReference>
<dbReference type="SUPFAM" id="SSF55455">
    <property type="entry name" value="SRF-like"/>
    <property type="match status" value="1"/>
</dbReference>
<dbReference type="InterPro" id="IPR033897">
    <property type="entry name" value="SRF-like_MADS-box"/>
</dbReference>
<accession>A0A371GE60</accession>
<dbReference type="GO" id="GO:0005634">
    <property type="term" value="C:nucleus"/>
    <property type="evidence" value="ECO:0007669"/>
    <property type="project" value="UniProtKB-SubCell"/>
</dbReference>
<sequence length="191" mass="22341">MTRKKVDLMYITNASKRKITLKKRKNGLIKKMDEISTLCEIEACAIIYTPNDPKPEVWPSDSGVKRVISRFRGLSELKQSKKMLNQESLLRQMITKAQEQLRKQRNENRKKEMTHLMFQYLTLGKIFDNPSLIDLNDLLWLINLNLNEIEKNINKIQIQEVTPIIENGGPQGHLHHVQGLETNMDTVQKRY</sequence>
<evidence type="ECO:0000256" key="2">
    <source>
        <dbReference type="ARBA" id="ARBA00023015"/>
    </source>
</evidence>
<evidence type="ECO:0000256" key="5">
    <source>
        <dbReference type="ARBA" id="ARBA00023242"/>
    </source>
</evidence>
<comment type="caution">
    <text evidence="8">The sequence shown here is derived from an EMBL/GenBank/DDBJ whole genome shotgun (WGS) entry which is preliminary data.</text>
</comment>
<comment type="subcellular location">
    <subcellularLocation>
        <location evidence="1">Nucleus</location>
    </subcellularLocation>
</comment>
<dbReference type="GO" id="GO:0045944">
    <property type="term" value="P:positive regulation of transcription by RNA polymerase II"/>
    <property type="evidence" value="ECO:0007669"/>
    <property type="project" value="InterPro"/>
</dbReference>
<dbReference type="AlphaFoldDB" id="A0A371GE60"/>
<dbReference type="Gene3D" id="3.40.1810.10">
    <property type="entry name" value="Transcription factor, MADS-box"/>
    <property type="match status" value="1"/>
</dbReference>
<organism evidence="8 9">
    <name type="scientific">Mucuna pruriens</name>
    <name type="common">Velvet bean</name>
    <name type="synonym">Dolichos pruriens</name>
    <dbReference type="NCBI Taxonomy" id="157652"/>
    <lineage>
        <taxon>Eukaryota</taxon>
        <taxon>Viridiplantae</taxon>
        <taxon>Streptophyta</taxon>
        <taxon>Embryophyta</taxon>
        <taxon>Tracheophyta</taxon>
        <taxon>Spermatophyta</taxon>
        <taxon>Magnoliopsida</taxon>
        <taxon>eudicotyledons</taxon>
        <taxon>Gunneridae</taxon>
        <taxon>Pentapetalae</taxon>
        <taxon>rosids</taxon>
        <taxon>fabids</taxon>
        <taxon>Fabales</taxon>
        <taxon>Fabaceae</taxon>
        <taxon>Papilionoideae</taxon>
        <taxon>50 kb inversion clade</taxon>
        <taxon>NPAAA clade</taxon>
        <taxon>indigoferoid/millettioid clade</taxon>
        <taxon>Phaseoleae</taxon>
        <taxon>Mucuna</taxon>
    </lineage>
</organism>
<dbReference type="InterPro" id="IPR036879">
    <property type="entry name" value="TF_MADSbox_sf"/>
</dbReference>
<proteinExistence type="predicted"/>
<evidence type="ECO:0000256" key="3">
    <source>
        <dbReference type="ARBA" id="ARBA00023125"/>
    </source>
</evidence>
<evidence type="ECO:0000256" key="1">
    <source>
        <dbReference type="ARBA" id="ARBA00004123"/>
    </source>
</evidence>
<feature type="coiled-coil region" evidence="6">
    <location>
        <begin position="87"/>
        <end position="114"/>
    </location>
</feature>
<dbReference type="PRINTS" id="PR00404">
    <property type="entry name" value="MADSDOMAIN"/>
</dbReference>
<protein>
    <submittedName>
        <fullName evidence="8">Agamous-like MADS-box protein AGL80</fullName>
    </submittedName>
</protein>
<dbReference type="PANTHER" id="PTHR11945">
    <property type="entry name" value="MADS BOX PROTEIN"/>
    <property type="match status" value="1"/>
</dbReference>
<feature type="non-terminal residue" evidence="8">
    <location>
        <position position="1"/>
    </location>
</feature>
<dbReference type="PROSITE" id="PS50066">
    <property type="entry name" value="MADS_BOX_2"/>
    <property type="match status" value="1"/>
</dbReference>
<gene>
    <name evidence="8" type="primary">AGL80</name>
    <name evidence="8" type="ORF">CR513_29544</name>
</gene>
<keyword evidence="3" id="KW-0238">DNA-binding</keyword>
<dbReference type="OrthoDB" id="1692623at2759"/>
<dbReference type="GO" id="GO:0046983">
    <property type="term" value="F:protein dimerization activity"/>
    <property type="evidence" value="ECO:0007669"/>
    <property type="project" value="InterPro"/>
</dbReference>
<dbReference type="GO" id="GO:0000978">
    <property type="term" value="F:RNA polymerase II cis-regulatory region sequence-specific DNA binding"/>
    <property type="evidence" value="ECO:0007669"/>
    <property type="project" value="TreeGrafter"/>
</dbReference>
<evidence type="ECO:0000256" key="4">
    <source>
        <dbReference type="ARBA" id="ARBA00023163"/>
    </source>
</evidence>
<reference evidence="8" key="1">
    <citation type="submission" date="2018-05" db="EMBL/GenBank/DDBJ databases">
        <title>Draft genome of Mucuna pruriens seed.</title>
        <authorList>
            <person name="Nnadi N.E."/>
            <person name="Vos R."/>
            <person name="Hasami M.H."/>
            <person name="Devisetty U.K."/>
            <person name="Aguiy J.C."/>
        </authorList>
    </citation>
    <scope>NUCLEOTIDE SEQUENCE [LARGE SCALE GENOMIC DNA]</scope>
    <source>
        <strain evidence="8">JCA_2017</strain>
    </source>
</reference>
<evidence type="ECO:0000313" key="9">
    <source>
        <dbReference type="Proteomes" id="UP000257109"/>
    </source>
</evidence>
<dbReference type="Pfam" id="PF00319">
    <property type="entry name" value="SRF-TF"/>
    <property type="match status" value="1"/>
</dbReference>